<feature type="region of interest" description="Disordered" evidence="1">
    <location>
        <begin position="154"/>
        <end position="712"/>
    </location>
</feature>
<feature type="compositionally biased region" description="Basic and acidic residues" evidence="1">
    <location>
        <begin position="487"/>
        <end position="555"/>
    </location>
</feature>
<dbReference type="Pfam" id="PF05205">
    <property type="entry name" value="COMPASS-Shg1"/>
    <property type="match status" value="1"/>
</dbReference>
<evidence type="ECO:0000259" key="2">
    <source>
        <dbReference type="Pfam" id="PF05205"/>
    </source>
</evidence>
<feature type="compositionally biased region" description="Basic and acidic residues" evidence="1">
    <location>
        <begin position="579"/>
        <end position="613"/>
    </location>
</feature>
<feature type="compositionally biased region" description="Basic residues" evidence="1">
    <location>
        <begin position="474"/>
        <end position="483"/>
    </location>
</feature>
<dbReference type="OrthoDB" id="5579731at2759"/>
<feature type="compositionally biased region" description="Basic and acidic residues" evidence="1">
    <location>
        <begin position="402"/>
        <end position="425"/>
    </location>
</feature>
<dbReference type="PANTHER" id="PTHR28034:SF1">
    <property type="entry name" value="NUCLEOMORPHIN"/>
    <property type="match status" value="1"/>
</dbReference>
<sequence>MAGPEEMSDALSAGVKRSSVDIESLQRKKFKTDELPLSPAQHRTIEDLLHAFKKKGGFDNIRKILWNEFHDGEGKANFTNLLVELAEAEIDREPELLSRERGKAATLIEGAVDRSDVYKTVEASLDALASKHLPTILESVREIRRQDIGDEAAAREEQAGNKTDEDYAAHVKAKRDERELEWQETLRKQQEADEEKARKKAEDKRKQRELERKKEEEDRARRREREEQRRTEQRALDEQREKERQERYERRRREEREKYRDWRDSSRTRDRDSERDRDRDRDRDRYRRDRSPGHRSDRGLSPHHRDSRGDTSATPKEPTPAPPPPPPPPVDEKSLEEAALQLLLKEGEELAAKARQKPEFDFEEAEAIENGLKPPQAKPKVASESRFSNTPTKAGSPAVDADNSRRRGSTADDRNRTRRRDDSRSRSRKRYTSRFDEDRKSSGDVSARPRDRASDDRLAIRDFRDDRYGDRSYRPSRRSRSRSTTRGQDRDRDRDLDRNRSRARFRDRSTEHDKGRDHDYRRDRSRDRDRDRRDRDRDRDRNRDRDRDHNRDDYRRRRYSRSRSRPRHRSRSRSRSRLRLQDRENNRDRDRGQDRDKGKDKEKDSKPERERSGSRVSASSRKRSRSPRRSPSVLDIDRYVPPTSNRSRSPRRRVRSPERAEREDRSRFVEIDRYIPSGDRDREREKEPDRSREPGGDRRTRRRSPSRRSRSR</sequence>
<name>A0A5N5X856_9EURO</name>
<feature type="compositionally biased region" description="Basic and acidic residues" evidence="1">
    <location>
        <begin position="655"/>
        <end position="698"/>
    </location>
</feature>
<dbReference type="EMBL" id="ML732175">
    <property type="protein sequence ID" value="KAB8076889.1"/>
    <property type="molecule type" value="Genomic_DNA"/>
</dbReference>
<feature type="compositionally biased region" description="Basic residues" evidence="1">
    <location>
        <begin position="699"/>
        <end position="712"/>
    </location>
</feature>
<reference evidence="3 4" key="1">
    <citation type="submission" date="2019-04" db="EMBL/GenBank/DDBJ databases">
        <title>Friends and foes A comparative genomics study of 23 Aspergillus species from section Flavi.</title>
        <authorList>
            <consortium name="DOE Joint Genome Institute"/>
            <person name="Kjaerbolling I."/>
            <person name="Vesth T."/>
            <person name="Frisvad J.C."/>
            <person name="Nybo J.L."/>
            <person name="Theobald S."/>
            <person name="Kildgaard S."/>
            <person name="Isbrandt T."/>
            <person name="Kuo A."/>
            <person name="Sato A."/>
            <person name="Lyhne E.K."/>
            <person name="Kogle M.E."/>
            <person name="Wiebenga A."/>
            <person name="Kun R.S."/>
            <person name="Lubbers R.J."/>
            <person name="Makela M.R."/>
            <person name="Barry K."/>
            <person name="Chovatia M."/>
            <person name="Clum A."/>
            <person name="Daum C."/>
            <person name="Haridas S."/>
            <person name="He G."/>
            <person name="LaButti K."/>
            <person name="Lipzen A."/>
            <person name="Mondo S."/>
            <person name="Riley R."/>
            <person name="Salamov A."/>
            <person name="Simmons B.A."/>
            <person name="Magnuson J.K."/>
            <person name="Henrissat B."/>
            <person name="Mortensen U.H."/>
            <person name="Larsen T.O."/>
            <person name="Devries R.P."/>
            <person name="Grigoriev I.V."/>
            <person name="Machida M."/>
            <person name="Baker S.E."/>
            <person name="Andersen M.R."/>
        </authorList>
    </citation>
    <scope>NUCLEOTIDE SEQUENCE [LARGE SCALE GENOMIC DNA]</scope>
    <source>
        <strain evidence="3 4">CBS 151.66</strain>
    </source>
</reference>
<accession>A0A5N5X856</accession>
<evidence type="ECO:0000313" key="3">
    <source>
        <dbReference type="EMBL" id="KAB8076889.1"/>
    </source>
</evidence>
<feature type="compositionally biased region" description="Basic and acidic residues" evidence="1">
    <location>
        <begin position="345"/>
        <end position="360"/>
    </location>
</feature>
<feature type="compositionally biased region" description="Basic and acidic residues" evidence="1">
    <location>
        <begin position="433"/>
        <end position="473"/>
    </location>
</feature>
<dbReference type="Proteomes" id="UP000326565">
    <property type="component" value="Unassembled WGS sequence"/>
</dbReference>
<gene>
    <name evidence="3" type="ORF">BDV29DRAFT_169318</name>
</gene>
<dbReference type="PANTHER" id="PTHR28034">
    <property type="entry name" value="SET1 COMPLEX COMPONENT SHG1"/>
    <property type="match status" value="1"/>
</dbReference>
<feature type="compositionally biased region" description="Basic and acidic residues" evidence="1">
    <location>
        <begin position="154"/>
        <end position="309"/>
    </location>
</feature>
<dbReference type="InterPro" id="IPR055264">
    <property type="entry name" value="BOD1/SHG1_dom"/>
</dbReference>
<evidence type="ECO:0000256" key="1">
    <source>
        <dbReference type="SAM" id="MobiDB-lite"/>
    </source>
</evidence>
<proteinExistence type="predicted"/>
<organism evidence="3 4">
    <name type="scientific">Aspergillus leporis</name>
    <dbReference type="NCBI Taxonomy" id="41062"/>
    <lineage>
        <taxon>Eukaryota</taxon>
        <taxon>Fungi</taxon>
        <taxon>Dikarya</taxon>
        <taxon>Ascomycota</taxon>
        <taxon>Pezizomycotina</taxon>
        <taxon>Eurotiomycetes</taxon>
        <taxon>Eurotiomycetidae</taxon>
        <taxon>Eurotiales</taxon>
        <taxon>Aspergillaceae</taxon>
        <taxon>Aspergillus</taxon>
        <taxon>Aspergillus subgen. Circumdati</taxon>
    </lineage>
</organism>
<keyword evidence="4" id="KW-1185">Reference proteome</keyword>
<feature type="domain" description="BOD1/SHG1" evidence="2">
    <location>
        <begin position="48"/>
        <end position="149"/>
    </location>
</feature>
<dbReference type="AlphaFoldDB" id="A0A5N5X856"/>
<protein>
    <submittedName>
        <fullName evidence="3">Complex proteins associated with Set1p component shg1-domain-containing protein</fullName>
    </submittedName>
</protein>
<evidence type="ECO:0000313" key="4">
    <source>
        <dbReference type="Proteomes" id="UP000326565"/>
    </source>
</evidence>
<feature type="compositionally biased region" description="Basic residues" evidence="1">
    <location>
        <begin position="556"/>
        <end position="578"/>
    </location>
</feature>
<feature type="compositionally biased region" description="Pro residues" evidence="1">
    <location>
        <begin position="317"/>
        <end position="329"/>
    </location>
</feature>